<dbReference type="RefSeq" id="WP_228854864.1">
    <property type="nucleotide sequence ID" value="NZ_AP024086.1"/>
</dbReference>
<keyword evidence="3 5" id="KW-1133">Transmembrane helix</keyword>
<dbReference type="EMBL" id="AP024086">
    <property type="protein sequence ID" value="BCL62513.1"/>
    <property type="molecule type" value="Genomic_DNA"/>
</dbReference>
<accession>A0A8D5FNR9</accession>
<feature type="domain" description="NarX-like N-terminal" evidence="6">
    <location>
        <begin position="27"/>
        <end position="96"/>
    </location>
</feature>
<evidence type="ECO:0000259" key="6">
    <source>
        <dbReference type="Pfam" id="PF13675"/>
    </source>
</evidence>
<evidence type="ECO:0000256" key="1">
    <source>
        <dbReference type="ARBA" id="ARBA00004141"/>
    </source>
</evidence>
<proteinExistence type="predicted"/>
<evidence type="ECO:0000313" key="8">
    <source>
        <dbReference type="Proteomes" id="UP000826725"/>
    </source>
</evidence>
<organism evidence="7 8">
    <name type="scientific">Desulfomarina profundi</name>
    <dbReference type="NCBI Taxonomy" id="2772557"/>
    <lineage>
        <taxon>Bacteria</taxon>
        <taxon>Pseudomonadati</taxon>
        <taxon>Thermodesulfobacteriota</taxon>
        <taxon>Desulfobulbia</taxon>
        <taxon>Desulfobulbales</taxon>
        <taxon>Desulfobulbaceae</taxon>
        <taxon>Desulfomarina</taxon>
    </lineage>
</organism>
<dbReference type="KEGG" id="dbk:DGMP_32060"/>
<evidence type="ECO:0000313" key="7">
    <source>
        <dbReference type="EMBL" id="BCL62513.1"/>
    </source>
</evidence>
<evidence type="ECO:0000256" key="5">
    <source>
        <dbReference type="SAM" id="Phobius"/>
    </source>
</evidence>
<keyword evidence="2 5" id="KW-0812">Transmembrane</keyword>
<evidence type="ECO:0000256" key="3">
    <source>
        <dbReference type="ARBA" id="ARBA00022989"/>
    </source>
</evidence>
<dbReference type="InterPro" id="IPR029095">
    <property type="entry name" value="NarX-like_N"/>
</dbReference>
<name>A0A8D5FNR9_9BACT</name>
<dbReference type="Proteomes" id="UP000826725">
    <property type="component" value="Chromosome"/>
</dbReference>
<dbReference type="AlphaFoldDB" id="A0A8D5FNR9"/>
<feature type="transmembrane region" description="Helical" evidence="5">
    <location>
        <begin position="7"/>
        <end position="28"/>
    </location>
</feature>
<keyword evidence="8" id="KW-1185">Reference proteome</keyword>
<gene>
    <name evidence="7" type="ORF">DGMP_32060</name>
</gene>
<dbReference type="GO" id="GO:0016020">
    <property type="term" value="C:membrane"/>
    <property type="evidence" value="ECO:0007669"/>
    <property type="project" value="UniProtKB-SubCell"/>
</dbReference>
<evidence type="ECO:0000256" key="4">
    <source>
        <dbReference type="ARBA" id="ARBA00023136"/>
    </source>
</evidence>
<evidence type="ECO:0000256" key="2">
    <source>
        <dbReference type="ARBA" id="ARBA00022692"/>
    </source>
</evidence>
<dbReference type="Pfam" id="PF13675">
    <property type="entry name" value="PilJ"/>
    <property type="match status" value="1"/>
</dbReference>
<sequence>MKVRTKIILVTGSLALIILGMFLVTWWVTNNQKNDGAIINMAGRQRMLSQKMTRELLEGVSADDGIEREKAFNASANSMRVFNTTLNSLMQGGRSPCLWRWITRKVFPAPPCRVRHCSFFRMFNLFGRSTGEKWRG</sequence>
<protein>
    <recommendedName>
        <fullName evidence="6">NarX-like N-terminal domain-containing protein</fullName>
    </recommendedName>
</protein>
<reference evidence="7" key="1">
    <citation type="submission" date="2020-09" db="EMBL/GenBank/DDBJ databases">
        <title>Desulfogranum mesoprofundum gen. nov., sp. nov., a novel mesophilic, sulfate-reducing chemolithoautotroph isolated from a deep-sea hydrothermal vent chimney in the Suiyo Seamount.</title>
        <authorList>
            <person name="Hashimoto Y."/>
            <person name="Nakagawa S."/>
        </authorList>
    </citation>
    <scope>NUCLEOTIDE SEQUENCE</scope>
    <source>
        <strain evidence="7">KT2</strain>
    </source>
</reference>
<comment type="subcellular location">
    <subcellularLocation>
        <location evidence="1">Membrane</location>
        <topology evidence="1">Multi-pass membrane protein</topology>
    </subcellularLocation>
</comment>
<keyword evidence="4 5" id="KW-0472">Membrane</keyword>